<dbReference type="Proteomes" id="UP000625711">
    <property type="component" value="Unassembled WGS sequence"/>
</dbReference>
<dbReference type="EMBL" id="JAACXV010000264">
    <property type="protein sequence ID" value="KAF7281008.1"/>
    <property type="molecule type" value="Genomic_DNA"/>
</dbReference>
<comment type="caution">
    <text evidence="2">The sequence shown here is derived from an EMBL/GenBank/DDBJ whole genome shotgun (WGS) entry which is preliminary data.</text>
</comment>
<gene>
    <name evidence="2" type="ORF">GWI33_005273</name>
</gene>
<protein>
    <submittedName>
        <fullName evidence="2">Uncharacterized protein</fullName>
    </submittedName>
</protein>
<feature type="region of interest" description="Disordered" evidence="1">
    <location>
        <begin position="1"/>
        <end position="36"/>
    </location>
</feature>
<evidence type="ECO:0000256" key="1">
    <source>
        <dbReference type="SAM" id="MobiDB-lite"/>
    </source>
</evidence>
<sequence length="210" mass="22805">MFEGSLAGGPDPSPVKTRQNRDEHPTRVDPEARPVGISRLASVDPVGKSGNVAHVDVCVCVLPNSRRAPPPSVPIPFRRSTSYHAIVDEASAAHKSNQFSADLLRHRTPRKVTEPRPCHSYRSDNVQLPVRQRVVRDVSFSATVVPVNSISRRGVVLFMQSANRPPKSMQPPDGCIARKPSSDLEIDLALGGGDGGRGNTAPRSREEKKN</sequence>
<feature type="compositionally biased region" description="Basic and acidic residues" evidence="1">
    <location>
        <begin position="19"/>
        <end position="32"/>
    </location>
</feature>
<accession>A0A834MER9</accession>
<reference evidence="2" key="1">
    <citation type="submission" date="2020-08" db="EMBL/GenBank/DDBJ databases">
        <title>Genome sequencing and assembly of the red palm weevil Rhynchophorus ferrugineus.</title>
        <authorList>
            <person name="Dias G.B."/>
            <person name="Bergman C.M."/>
            <person name="Manee M."/>
        </authorList>
    </citation>
    <scope>NUCLEOTIDE SEQUENCE</scope>
    <source>
        <strain evidence="2">AA-2017</strain>
        <tissue evidence="2">Whole larva</tissue>
    </source>
</reference>
<organism evidence="2 3">
    <name type="scientific">Rhynchophorus ferrugineus</name>
    <name type="common">Red palm weevil</name>
    <name type="synonym">Curculio ferrugineus</name>
    <dbReference type="NCBI Taxonomy" id="354439"/>
    <lineage>
        <taxon>Eukaryota</taxon>
        <taxon>Metazoa</taxon>
        <taxon>Ecdysozoa</taxon>
        <taxon>Arthropoda</taxon>
        <taxon>Hexapoda</taxon>
        <taxon>Insecta</taxon>
        <taxon>Pterygota</taxon>
        <taxon>Neoptera</taxon>
        <taxon>Endopterygota</taxon>
        <taxon>Coleoptera</taxon>
        <taxon>Polyphaga</taxon>
        <taxon>Cucujiformia</taxon>
        <taxon>Curculionidae</taxon>
        <taxon>Dryophthorinae</taxon>
        <taxon>Rhynchophorus</taxon>
    </lineage>
</organism>
<dbReference type="AlphaFoldDB" id="A0A834MER9"/>
<feature type="region of interest" description="Disordered" evidence="1">
    <location>
        <begin position="186"/>
        <end position="210"/>
    </location>
</feature>
<evidence type="ECO:0000313" key="2">
    <source>
        <dbReference type="EMBL" id="KAF7281008.1"/>
    </source>
</evidence>
<name>A0A834MER9_RHYFE</name>
<proteinExistence type="predicted"/>
<evidence type="ECO:0000313" key="3">
    <source>
        <dbReference type="Proteomes" id="UP000625711"/>
    </source>
</evidence>
<keyword evidence="3" id="KW-1185">Reference proteome</keyword>